<comment type="pathway">
    <text evidence="2">Protein modification; protein ubiquitination.</text>
</comment>
<sequence>MSTEENQAVDDGDSLSMVDVLAEQSRMQEDASAVLGDSDEQNCTYPSGYVQRQALYACSTCSPTEPAGICLACSYQCHEGHDLYELYTKRHFRCDCGNSKFGENKCKLASDKDDKNTENKYNQNFKGTYCICGRPYPDPEDQAEDEMIQCVMCEDWYHGRHLHAKLPDNENYQEMMCTACMDKHPFLWAYQVCGQAVVVKKESADDKAVKVEVGGGEGEEPVKTENQQPVKVESTSQTATVSEGSEPPAKRMKTEVGEGESGSACKVKKLCLLEDLQTREIPEKHCGAFWPEGWREKLCKCDQCLSMYKAEGLEFLLETGDSVHAYEERGRGKNPGLTDSEIEQSALSGMSHVQKIEVVQGFNDMKTELREYLKSFADSGKVVGPDDIKAFFADLEKKKRRRMGVPQFQCK</sequence>
<name>A0AAN9GFE4_9CAEN</name>
<dbReference type="CDD" id="cd19677">
    <property type="entry name" value="UBR-box_UBR7"/>
    <property type="match status" value="1"/>
</dbReference>
<keyword evidence="4" id="KW-1017">Isopeptide bond</keyword>
<evidence type="ECO:0000256" key="14">
    <source>
        <dbReference type="ARBA" id="ARBA00078314"/>
    </source>
</evidence>
<evidence type="ECO:0000256" key="7">
    <source>
        <dbReference type="ARBA" id="ARBA00022723"/>
    </source>
</evidence>
<proteinExistence type="predicted"/>
<dbReference type="SUPFAM" id="SSF57903">
    <property type="entry name" value="FYVE/PHD zinc finger"/>
    <property type="match status" value="1"/>
</dbReference>
<evidence type="ECO:0000256" key="9">
    <source>
        <dbReference type="ARBA" id="ARBA00022786"/>
    </source>
</evidence>
<evidence type="ECO:0000313" key="20">
    <source>
        <dbReference type="Proteomes" id="UP001374579"/>
    </source>
</evidence>
<evidence type="ECO:0000313" key="19">
    <source>
        <dbReference type="EMBL" id="KAK7104795.1"/>
    </source>
</evidence>
<evidence type="ECO:0000256" key="2">
    <source>
        <dbReference type="ARBA" id="ARBA00004906"/>
    </source>
</evidence>
<evidence type="ECO:0000256" key="12">
    <source>
        <dbReference type="ARBA" id="ARBA00055627"/>
    </source>
</evidence>
<dbReference type="Pfam" id="PF02207">
    <property type="entry name" value="zf-UBR"/>
    <property type="match status" value="1"/>
</dbReference>
<evidence type="ECO:0000256" key="1">
    <source>
        <dbReference type="ARBA" id="ARBA00000900"/>
    </source>
</evidence>
<dbReference type="InterPro" id="IPR013083">
    <property type="entry name" value="Znf_RING/FYVE/PHD"/>
</dbReference>
<keyword evidence="5" id="KW-0597">Phosphoprotein</keyword>
<keyword evidence="20" id="KW-1185">Reference proteome</keyword>
<evidence type="ECO:0000256" key="6">
    <source>
        <dbReference type="ARBA" id="ARBA00022679"/>
    </source>
</evidence>
<dbReference type="Proteomes" id="UP001374579">
    <property type="component" value="Unassembled WGS sequence"/>
</dbReference>
<protein>
    <recommendedName>
        <fullName evidence="13">Putative E3 ubiquitin-protein ligase UBR7</fullName>
        <ecNumber evidence="3">2.3.2.27</ecNumber>
    </recommendedName>
    <alternativeName>
        <fullName evidence="14">N-recognin-7</fullName>
    </alternativeName>
    <alternativeName>
        <fullName evidence="15">RING-type E3 ubiquitin transferase UBR7</fullName>
    </alternativeName>
</protein>
<comment type="catalytic activity">
    <reaction evidence="1">
        <text>S-ubiquitinyl-[E2 ubiquitin-conjugating enzyme]-L-cysteine + [acceptor protein]-L-lysine = [E2 ubiquitin-conjugating enzyme]-L-cysteine + N(6)-ubiquitinyl-[acceptor protein]-L-lysine.</text>
        <dbReference type="EC" id="2.3.2.27"/>
    </reaction>
</comment>
<dbReference type="SMART" id="SM00396">
    <property type="entry name" value="ZnF_UBR1"/>
    <property type="match status" value="1"/>
</dbReference>
<evidence type="ECO:0000256" key="10">
    <source>
        <dbReference type="ARBA" id="ARBA00022833"/>
    </source>
</evidence>
<dbReference type="InterPro" id="IPR047506">
    <property type="entry name" value="UBR7-like_UBR-box"/>
</dbReference>
<feature type="region of interest" description="Disordered" evidence="17">
    <location>
        <begin position="213"/>
        <end position="257"/>
    </location>
</feature>
<dbReference type="GO" id="GO:0061630">
    <property type="term" value="F:ubiquitin protein ligase activity"/>
    <property type="evidence" value="ECO:0007669"/>
    <property type="project" value="UniProtKB-EC"/>
</dbReference>
<keyword evidence="8" id="KW-0863">Zinc-finger</keyword>
<dbReference type="FunFam" id="3.30.40.10:FF:000183">
    <property type="entry name" value="putative E3 ubiquitin-protein ligase UBR7"/>
    <property type="match status" value="1"/>
</dbReference>
<dbReference type="InterPro" id="IPR003126">
    <property type="entry name" value="Znf_UBR"/>
</dbReference>
<evidence type="ECO:0000256" key="11">
    <source>
        <dbReference type="ARBA" id="ARBA00022843"/>
    </source>
</evidence>
<accession>A0AAN9GFE4</accession>
<dbReference type="GO" id="GO:0005737">
    <property type="term" value="C:cytoplasm"/>
    <property type="evidence" value="ECO:0007669"/>
    <property type="project" value="TreeGrafter"/>
</dbReference>
<organism evidence="19 20">
    <name type="scientific">Littorina saxatilis</name>
    <dbReference type="NCBI Taxonomy" id="31220"/>
    <lineage>
        <taxon>Eukaryota</taxon>
        <taxon>Metazoa</taxon>
        <taxon>Spiralia</taxon>
        <taxon>Lophotrochozoa</taxon>
        <taxon>Mollusca</taxon>
        <taxon>Gastropoda</taxon>
        <taxon>Caenogastropoda</taxon>
        <taxon>Littorinimorpha</taxon>
        <taxon>Littorinoidea</taxon>
        <taxon>Littorinidae</taxon>
        <taxon>Littorina</taxon>
    </lineage>
</organism>
<evidence type="ECO:0000259" key="18">
    <source>
        <dbReference type="PROSITE" id="PS51157"/>
    </source>
</evidence>
<dbReference type="SMART" id="SM00249">
    <property type="entry name" value="PHD"/>
    <property type="match status" value="1"/>
</dbReference>
<reference evidence="19 20" key="1">
    <citation type="submission" date="2024-02" db="EMBL/GenBank/DDBJ databases">
        <title>Chromosome-scale genome assembly of the rough periwinkle Littorina saxatilis.</title>
        <authorList>
            <person name="De Jode A."/>
            <person name="Faria R."/>
            <person name="Formenti G."/>
            <person name="Sims Y."/>
            <person name="Smith T.P."/>
            <person name="Tracey A."/>
            <person name="Wood J.M.D."/>
            <person name="Zagrodzka Z.B."/>
            <person name="Johannesson K."/>
            <person name="Butlin R.K."/>
            <person name="Leder E.H."/>
        </authorList>
    </citation>
    <scope>NUCLEOTIDE SEQUENCE [LARGE SCALE GENOMIC DNA]</scope>
    <source>
        <strain evidence="19">Snail1</strain>
        <tissue evidence="19">Muscle</tissue>
    </source>
</reference>
<evidence type="ECO:0000256" key="4">
    <source>
        <dbReference type="ARBA" id="ARBA00022499"/>
    </source>
</evidence>
<evidence type="ECO:0000256" key="3">
    <source>
        <dbReference type="ARBA" id="ARBA00012483"/>
    </source>
</evidence>
<evidence type="ECO:0000256" key="13">
    <source>
        <dbReference type="ARBA" id="ARBA00071060"/>
    </source>
</evidence>
<feature type="domain" description="UBR-type" evidence="18">
    <location>
        <begin position="41"/>
        <end position="111"/>
    </location>
</feature>
<evidence type="ECO:0000256" key="15">
    <source>
        <dbReference type="ARBA" id="ARBA00083573"/>
    </source>
</evidence>
<dbReference type="InterPro" id="IPR040204">
    <property type="entry name" value="UBR7"/>
</dbReference>
<feature type="zinc finger region" description="UBR-type" evidence="16">
    <location>
        <begin position="41"/>
        <end position="111"/>
    </location>
</feature>
<evidence type="ECO:0000256" key="16">
    <source>
        <dbReference type="PROSITE-ProRule" id="PRU00508"/>
    </source>
</evidence>
<dbReference type="AlphaFoldDB" id="A0AAN9GFE4"/>
<dbReference type="PANTHER" id="PTHR13513">
    <property type="entry name" value="E3 UBIQUITIN-PROTEIN LIGASE UBR7"/>
    <property type="match status" value="1"/>
</dbReference>
<keyword evidence="7" id="KW-0479">Metal-binding</keyword>
<dbReference type="EC" id="2.3.2.27" evidence="3"/>
<keyword evidence="10" id="KW-0862">Zinc</keyword>
<feature type="compositionally biased region" description="Polar residues" evidence="17">
    <location>
        <begin position="224"/>
        <end position="243"/>
    </location>
</feature>
<comment type="caution">
    <text evidence="19">The sequence shown here is derived from an EMBL/GenBank/DDBJ whole genome shotgun (WGS) entry which is preliminary data.</text>
</comment>
<keyword evidence="11" id="KW-0832">Ubl conjugation</keyword>
<comment type="function">
    <text evidence="12">E3 ubiquitin-protein ligase which is a component of the N-end rule pathway. Recognizes and binds to proteins bearing specific N-terminal residues that are destabilizing according to the N-end rule, leading to their ubiquitination and subsequent degradation.</text>
</comment>
<dbReference type="EMBL" id="JBAMIC010000008">
    <property type="protein sequence ID" value="KAK7104795.1"/>
    <property type="molecule type" value="Genomic_DNA"/>
</dbReference>
<gene>
    <name evidence="19" type="ORF">V1264_019454</name>
</gene>
<dbReference type="PANTHER" id="PTHR13513:SF9">
    <property type="entry name" value="E3 UBIQUITIN-PROTEIN LIGASE UBR7-RELATED"/>
    <property type="match status" value="1"/>
</dbReference>
<keyword evidence="9" id="KW-0833">Ubl conjugation pathway</keyword>
<evidence type="ECO:0000256" key="17">
    <source>
        <dbReference type="SAM" id="MobiDB-lite"/>
    </source>
</evidence>
<keyword evidence="6" id="KW-0808">Transferase</keyword>
<evidence type="ECO:0000256" key="8">
    <source>
        <dbReference type="ARBA" id="ARBA00022771"/>
    </source>
</evidence>
<evidence type="ECO:0000256" key="5">
    <source>
        <dbReference type="ARBA" id="ARBA00022553"/>
    </source>
</evidence>
<dbReference type="PROSITE" id="PS51157">
    <property type="entry name" value="ZF_UBR"/>
    <property type="match status" value="1"/>
</dbReference>
<dbReference type="Gene3D" id="3.30.40.10">
    <property type="entry name" value="Zinc/RING finger domain, C3HC4 (zinc finger)"/>
    <property type="match status" value="1"/>
</dbReference>
<dbReference type="CDD" id="cd15542">
    <property type="entry name" value="PHD_UBR7"/>
    <property type="match status" value="1"/>
</dbReference>
<dbReference type="InterPro" id="IPR011011">
    <property type="entry name" value="Znf_FYVE_PHD"/>
</dbReference>
<dbReference type="InterPro" id="IPR001965">
    <property type="entry name" value="Znf_PHD"/>
</dbReference>
<dbReference type="GO" id="GO:0008270">
    <property type="term" value="F:zinc ion binding"/>
    <property type="evidence" value="ECO:0007669"/>
    <property type="project" value="UniProtKB-KW"/>
</dbReference>